<dbReference type="OMA" id="FIAYFDP"/>
<dbReference type="PROSITE" id="PS00138">
    <property type="entry name" value="SUBTILASE_SER"/>
    <property type="match status" value="1"/>
</dbReference>
<feature type="domain" description="Inhibitor I9" evidence="13">
    <location>
        <begin position="32"/>
        <end position="112"/>
    </location>
</feature>
<evidence type="ECO:0000313" key="17">
    <source>
        <dbReference type="Proteomes" id="UP000012960"/>
    </source>
</evidence>
<dbReference type="PANTHER" id="PTHR10795">
    <property type="entry name" value="PROPROTEIN CONVERTASE SUBTILISIN/KEXIN"/>
    <property type="match status" value="1"/>
</dbReference>
<evidence type="ECO:0000256" key="1">
    <source>
        <dbReference type="ARBA" id="ARBA00004613"/>
    </source>
</evidence>
<feature type="domain" description="Peptidase S8/S53" evidence="12">
    <location>
        <begin position="137"/>
        <end position="573"/>
    </location>
</feature>
<accession>A0A804KQB7</accession>
<keyword evidence="8" id="KW-0325">Glycoprotein</keyword>
<feature type="active site" description="Charge relay system" evidence="9 10">
    <location>
        <position position="217"/>
    </location>
</feature>
<dbReference type="FunFam" id="3.40.50.200:FF:000006">
    <property type="entry name" value="Subtilisin-like protease SBT1.5"/>
    <property type="match status" value="1"/>
</dbReference>
<evidence type="ECO:0000313" key="16">
    <source>
        <dbReference type="EnsemblPlants" id="Ma09_p30090.1"/>
    </source>
</evidence>
<evidence type="ECO:0000259" key="14">
    <source>
        <dbReference type="Pfam" id="PF17766"/>
    </source>
</evidence>
<keyword evidence="4 10" id="KW-0645">Protease</keyword>
<proteinExistence type="inferred from homology"/>
<dbReference type="CDD" id="cd02120">
    <property type="entry name" value="PA_subtilisin_like"/>
    <property type="match status" value="1"/>
</dbReference>
<keyword evidence="17" id="KW-1185">Reference proteome</keyword>
<dbReference type="Gene3D" id="3.40.50.200">
    <property type="entry name" value="Peptidase S8/S53 domain"/>
    <property type="match status" value="1"/>
</dbReference>
<reference evidence="16" key="2">
    <citation type="submission" date="2021-05" db="UniProtKB">
        <authorList>
            <consortium name="EnsemblPlants"/>
        </authorList>
    </citation>
    <scope>IDENTIFICATION</scope>
    <source>
        <strain evidence="16">subsp. malaccensis</strain>
    </source>
</reference>
<dbReference type="Pfam" id="PF17766">
    <property type="entry name" value="fn3_6"/>
    <property type="match status" value="1"/>
</dbReference>
<dbReference type="InterPro" id="IPR041469">
    <property type="entry name" value="Subtilisin-like_FN3"/>
</dbReference>
<evidence type="ECO:0000256" key="10">
    <source>
        <dbReference type="PROSITE-ProRule" id="PRU01240"/>
    </source>
</evidence>
<dbReference type="Gene3D" id="3.50.30.30">
    <property type="match status" value="1"/>
</dbReference>
<evidence type="ECO:0000256" key="4">
    <source>
        <dbReference type="ARBA" id="ARBA00022670"/>
    </source>
</evidence>
<dbReference type="Gramene" id="Ma09_t30090.1">
    <property type="protein sequence ID" value="Ma09_p30090.1"/>
    <property type="gene ID" value="Ma09_g30090"/>
</dbReference>
<keyword evidence="3" id="KW-0964">Secreted</keyword>
<dbReference type="InterPro" id="IPR036852">
    <property type="entry name" value="Peptidase_S8/S53_dom_sf"/>
</dbReference>
<dbReference type="Gene3D" id="2.60.40.2310">
    <property type="match status" value="1"/>
</dbReference>
<dbReference type="SUPFAM" id="SSF52743">
    <property type="entry name" value="Subtilisin-like"/>
    <property type="match status" value="1"/>
</dbReference>
<dbReference type="InterPro" id="IPR023828">
    <property type="entry name" value="Peptidase_S8_Ser-AS"/>
</dbReference>
<dbReference type="GO" id="GO:0006508">
    <property type="term" value="P:proteolysis"/>
    <property type="evidence" value="ECO:0007669"/>
    <property type="project" value="UniProtKB-KW"/>
</dbReference>
<dbReference type="FunFam" id="3.30.70.80:FF:000003">
    <property type="entry name" value="Subtilisin-like protease SBT1.9"/>
    <property type="match status" value="1"/>
</dbReference>
<evidence type="ECO:0000256" key="3">
    <source>
        <dbReference type="ARBA" id="ARBA00022525"/>
    </source>
</evidence>
<evidence type="ECO:0000256" key="11">
    <source>
        <dbReference type="SAM" id="SignalP"/>
    </source>
</evidence>
<dbReference type="EMBL" id="HG996474">
    <property type="protein sequence ID" value="CAG1836906.1"/>
    <property type="molecule type" value="Genomic_DNA"/>
</dbReference>
<dbReference type="CDD" id="cd04852">
    <property type="entry name" value="Peptidases_S8_3"/>
    <property type="match status" value="1"/>
</dbReference>
<feature type="active site" description="Charge relay system" evidence="9 10">
    <location>
        <position position="146"/>
    </location>
</feature>
<dbReference type="AlphaFoldDB" id="A0A804KQB7"/>
<dbReference type="Pfam" id="PF05922">
    <property type="entry name" value="Inhibitor_I9"/>
    <property type="match status" value="1"/>
</dbReference>
<dbReference type="InterPro" id="IPR037045">
    <property type="entry name" value="S8pro/Inhibitor_I9_sf"/>
</dbReference>
<keyword evidence="6 10" id="KW-0378">Hydrolase</keyword>
<dbReference type="OrthoDB" id="206201at2759"/>
<feature type="active site" description="Charge relay system" evidence="9 10">
    <location>
        <position position="533"/>
    </location>
</feature>
<evidence type="ECO:0000256" key="2">
    <source>
        <dbReference type="ARBA" id="ARBA00011073"/>
    </source>
</evidence>
<dbReference type="Pfam" id="PF00082">
    <property type="entry name" value="Peptidase_S8"/>
    <property type="match status" value="1"/>
</dbReference>
<comment type="similarity">
    <text evidence="2 10">Belongs to the peptidase S8 family.</text>
</comment>
<name>A0A804KQB7_MUSAM</name>
<evidence type="ECO:0000259" key="12">
    <source>
        <dbReference type="Pfam" id="PF00082"/>
    </source>
</evidence>
<protein>
    <submittedName>
        <fullName evidence="15">(wild Malaysian banana) hypothetical protein</fullName>
    </submittedName>
</protein>
<evidence type="ECO:0000256" key="7">
    <source>
        <dbReference type="ARBA" id="ARBA00022825"/>
    </source>
</evidence>
<gene>
    <name evidence="15" type="ORF">GSMUA_248750.1</name>
</gene>
<dbReference type="Proteomes" id="UP000012960">
    <property type="component" value="Unplaced"/>
</dbReference>
<sequence>MALLESSLGMLWMLLAASAVRLLASTSADVDTYIVHMDSAAMPSAFSGRRSWYAATLAATADASDAIPADEKIVYVYDHAIHGFSARLSSAQLEQLKKSHGFLSCSRDAPVKKDTTHTSDFLELSASAGLWPASNYGDDVIIGVLDTGIWPESASFRDDGLTAVPSRWRGACEQGTAFRSSACNRKLIGARSFNKGLLASDPNLTIAVNSPRDTDGHGTHTSSTAGGNYAEGASFFGYASGVARGMAPRARLAMYKVLWDEGAVTSDIIAGIDQAISDGVDVISMSFGLDDVALYEDPIAVASFAAVQKGIFVSTSAGNEGPFLGFLHNGTPWVLTVGAGTVDREFAAVIGLGDGTLVIGQSLYPGNPATLKQMPMAFLGSCDNTTLLKKTRHKIVVCEADELGGAVQYLRYAKVDAGLFISNDSFAQLYSQFSFPAAIISPQDGPTILNYIQRSSEPKATIKFRQTILGTKPAPTVATYTSRGPSASCPNVLKPDVVAPGSLILASWAQNSTVGRVGTHKLYSPFAIISGTSMACPHASGVAALLKAARPGWSPAAIRSALMTTASHLDNTGAPIKDMGNGNKQASPLAMGAGHIDPNRALEPGLVYDADTKDYVNLLCAMNFTSKQLRTITGTATVDCSNPTLDLNYPSFIAYFDPNETSASAPSVRQFRRTVTNVGDNPVATYIAKLVDIKGFTVSVVPEKLSFKEKYQKQSFTLTLKENTREKKDAVRHGSLTWVDDEEKYVVRSPIVATTVSPISL</sequence>
<organism evidence="16 17">
    <name type="scientific">Musa acuminata subsp. malaccensis</name>
    <name type="common">Wild banana</name>
    <name type="synonym">Musa malaccensis</name>
    <dbReference type="NCBI Taxonomy" id="214687"/>
    <lineage>
        <taxon>Eukaryota</taxon>
        <taxon>Viridiplantae</taxon>
        <taxon>Streptophyta</taxon>
        <taxon>Embryophyta</taxon>
        <taxon>Tracheophyta</taxon>
        <taxon>Spermatophyta</taxon>
        <taxon>Magnoliopsida</taxon>
        <taxon>Liliopsida</taxon>
        <taxon>Zingiberales</taxon>
        <taxon>Musaceae</taxon>
        <taxon>Musa</taxon>
    </lineage>
</organism>
<dbReference type="FunCoup" id="A0A804KQB7">
    <property type="interactions" value="3"/>
</dbReference>
<dbReference type="PRINTS" id="PR00723">
    <property type="entry name" value="SUBTILISIN"/>
</dbReference>
<keyword evidence="5 11" id="KW-0732">Signal</keyword>
<evidence type="ECO:0000256" key="8">
    <source>
        <dbReference type="ARBA" id="ARBA00023180"/>
    </source>
</evidence>
<dbReference type="InterPro" id="IPR000209">
    <property type="entry name" value="Peptidase_S8/S53_dom"/>
</dbReference>
<evidence type="ECO:0000259" key="13">
    <source>
        <dbReference type="Pfam" id="PF05922"/>
    </source>
</evidence>
<keyword evidence="7 10" id="KW-0720">Serine protease</keyword>
<feature type="signal peptide" evidence="11">
    <location>
        <begin position="1"/>
        <end position="28"/>
    </location>
</feature>
<dbReference type="Gene3D" id="3.30.70.80">
    <property type="entry name" value="Peptidase S8 propeptide/proteinase inhibitor I9"/>
    <property type="match status" value="1"/>
</dbReference>
<reference evidence="15" key="1">
    <citation type="submission" date="2021-03" db="EMBL/GenBank/DDBJ databases">
        <authorList>
            <consortium name="Genoscope - CEA"/>
            <person name="William W."/>
        </authorList>
    </citation>
    <scope>NUCLEOTIDE SEQUENCE</scope>
    <source>
        <strain evidence="15">Doubled-haploid Pahang</strain>
    </source>
</reference>
<dbReference type="PROSITE" id="PS51892">
    <property type="entry name" value="SUBTILASE"/>
    <property type="match status" value="1"/>
</dbReference>
<comment type="subcellular location">
    <subcellularLocation>
        <location evidence="1">Secreted</location>
    </subcellularLocation>
</comment>
<evidence type="ECO:0000256" key="6">
    <source>
        <dbReference type="ARBA" id="ARBA00022801"/>
    </source>
</evidence>
<dbReference type="InterPro" id="IPR015500">
    <property type="entry name" value="Peptidase_S8_subtilisin-rel"/>
</dbReference>
<evidence type="ECO:0000256" key="5">
    <source>
        <dbReference type="ARBA" id="ARBA00022729"/>
    </source>
</evidence>
<dbReference type="InParanoid" id="A0A804KQB7"/>
<dbReference type="InterPro" id="IPR045051">
    <property type="entry name" value="SBT"/>
</dbReference>
<feature type="chain" id="PRO_5036407925" evidence="11">
    <location>
        <begin position="29"/>
        <end position="761"/>
    </location>
</feature>
<evidence type="ECO:0000313" key="15">
    <source>
        <dbReference type="EMBL" id="CAG1836906.1"/>
    </source>
</evidence>
<dbReference type="GO" id="GO:0004252">
    <property type="term" value="F:serine-type endopeptidase activity"/>
    <property type="evidence" value="ECO:0000318"/>
    <property type="project" value="GO_Central"/>
</dbReference>
<feature type="domain" description="Subtilisin-like protease fibronectin type-III" evidence="14">
    <location>
        <begin position="646"/>
        <end position="752"/>
    </location>
</feature>
<dbReference type="EnsemblPlants" id="Ma09_t30090.1">
    <property type="protein sequence ID" value="Ma09_p30090.1"/>
    <property type="gene ID" value="Ma09_g30090"/>
</dbReference>
<dbReference type="InterPro" id="IPR010259">
    <property type="entry name" value="S8pro/Inhibitor_I9"/>
</dbReference>
<dbReference type="InterPro" id="IPR034197">
    <property type="entry name" value="Peptidases_S8_3"/>
</dbReference>
<dbReference type="GO" id="GO:0005576">
    <property type="term" value="C:extracellular region"/>
    <property type="evidence" value="ECO:0000318"/>
    <property type="project" value="GO_Central"/>
</dbReference>
<evidence type="ECO:0000256" key="9">
    <source>
        <dbReference type="PIRSR" id="PIRSR615500-1"/>
    </source>
</evidence>